<feature type="transmembrane region" description="Helical" evidence="1">
    <location>
        <begin position="92"/>
        <end position="125"/>
    </location>
</feature>
<sequence>MPSYRSRSLPVVRLTIWIVLTLLWMGLIFNVSNQPYQQQDIKPLLSDWIAEPSLAAFTPSIEFTYGGYTVSGQHPYDFWEFFIRKAGHVSEFALLTFLLIRVFSLLTDARYAPLLWAGLVAYAYAMTDEWHQTWIAGRTGHFSDTLIDAIGIVLMVVIYMLIRRRRSRKTGLHFG</sequence>
<dbReference type="InterPro" id="IPR006976">
    <property type="entry name" value="VanZ-like"/>
</dbReference>
<protein>
    <recommendedName>
        <fullName evidence="2">VanZ-like domain-containing protein</fullName>
    </recommendedName>
</protein>
<dbReference type="PIRSF" id="PIRSF019083">
    <property type="entry name" value="UCP019083_VanZ"/>
    <property type="match status" value="1"/>
</dbReference>
<dbReference type="Proteomes" id="UP000078148">
    <property type="component" value="Chromosome"/>
</dbReference>
<evidence type="ECO:0000256" key="1">
    <source>
        <dbReference type="SAM" id="Phobius"/>
    </source>
</evidence>
<dbReference type="NCBIfam" id="NF037970">
    <property type="entry name" value="vanZ_1"/>
    <property type="match status" value="1"/>
</dbReference>
<accession>A0A172ZN14</accession>
<proteinExistence type="predicted"/>
<dbReference type="InterPro" id="IPR016747">
    <property type="entry name" value="Phosphotransbutyrylase"/>
</dbReference>
<gene>
    <name evidence="3" type="ORF">AR543_16880</name>
</gene>
<keyword evidence="1" id="KW-0472">Membrane</keyword>
<organism evidence="3 4">
    <name type="scientific">Paenibacillus bovis</name>
    <dbReference type="NCBI Taxonomy" id="1616788"/>
    <lineage>
        <taxon>Bacteria</taxon>
        <taxon>Bacillati</taxon>
        <taxon>Bacillota</taxon>
        <taxon>Bacilli</taxon>
        <taxon>Bacillales</taxon>
        <taxon>Paenibacillaceae</taxon>
        <taxon>Paenibacillus</taxon>
    </lineage>
</organism>
<dbReference type="Pfam" id="PF04892">
    <property type="entry name" value="VanZ"/>
    <property type="match status" value="1"/>
</dbReference>
<feature type="transmembrane region" description="Helical" evidence="1">
    <location>
        <begin position="12"/>
        <end position="32"/>
    </location>
</feature>
<keyword evidence="1" id="KW-0812">Transmembrane</keyword>
<dbReference type="STRING" id="1616788.AR543_16880"/>
<evidence type="ECO:0000313" key="3">
    <source>
        <dbReference type="EMBL" id="ANF98872.1"/>
    </source>
</evidence>
<feature type="transmembrane region" description="Helical" evidence="1">
    <location>
        <begin position="145"/>
        <end position="162"/>
    </location>
</feature>
<feature type="domain" description="VanZ-like" evidence="2">
    <location>
        <begin position="17"/>
        <end position="162"/>
    </location>
</feature>
<dbReference type="AlphaFoldDB" id="A0A172ZN14"/>
<evidence type="ECO:0000259" key="2">
    <source>
        <dbReference type="Pfam" id="PF04892"/>
    </source>
</evidence>
<dbReference type="KEGG" id="pbv:AR543_16880"/>
<reference evidence="4" key="1">
    <citation type="submission" date="2015-10" db="EMBL/GenBank/DDBJ databases">
        <title>Genome of Paenibacillus bovis sp. nov.</title>
        <authorList>
            <person name="Wu Z."/>
            <person name="Gao C."/>
            <person name="Liu Z."/>
            <person name="Zheng H."/>
        </authorList>
    </citation>
    <scope>NUCLEOTIDE SEQUENCE [LARGE SCALE GENOMIC DNA]</scope>
    <source>
        <strain evidence="4">BD3526</strain>
    </source>
</reference>
<evidence type="ECO:0000313" key="4">
    <source>
        <dbReference type="Proteomes" id="UP000078148"/>
    </source>
</evidence>
<dbReference type="EMBL" id="CP013023">
    <property type="protein sequence ID" value="ANF98872.1"/>
    <property type="molecule type" value="Genomic_DNA"/>
</dbReference>
<reference evidence="3 4" key="2">
    <citation type="journal article" date="2016" name="Int. J. Syst. Evol. Microbiol.">
        <title>Paenibacillus bovis sp. nov., isolated from raw yak (Bos grunniens) milk.</title>
        <authorList>
            <person name="Gao C."/>
            <person name="Han J."/>
            <person name="Liu Z."/>
            <person name="Xu X."/>
            <person name="Hang F."/>
            <person name="Wu Z."/>
        </authorList>
    </citation>
    <scope>NUCLEOTIDE SEQUENCE [LARGE SCALE GENOMIC DNA]</scope>
    <source>
        <strain evidence="3 4">BD3526</strain>
    </source>
</reference>
<keyword evidence="1" id="KW-1133">Transmembrane helix</keyword>
<name>A0A172ZN14_9BACL</name>
<keyword evidence="4" id="KW-1185">Reference proteome</keyword>